<dbReference type="AlphaFoldDB" id="A0A839AA52"/>
<keyword evidence="2" id="KW-1185">Reference proteome</keyword>
<dbReference type="Pfam" id="PF08734">
    <property type="entry name" value="GYD"/>
    <property type="match status" value="1"/>
</dbReference>
<comment type="caution">
    <text evidence="1">The sequence shown here is derived from an EMBL/GenBank/DDBJ whole genome shotgun (WGS) entry which is preliminary data.</text>
</comment>
<evidence type="ECO:0000313" key="1">
    <source>
        <dbReference type="EMBL" id="MBA5776443.1"/>
    </source>
</evidence>
<proteinExistence type="predicted"/>
<dbReference type="RefSeq" id="WP_182162850.1">
    <property type="nucleotide sequence ID" value="NZ_JACFXV010000043.1"/>
</dbReference>
<accession>A0A839AA52</accession>
<reference evidence="1 2" key="1">
    <citation type="submission" date="2020-07" db="EMBL/GenBank/DDBJ databases">
        <title>Stappia sp., F7233, whole genome shotgun sequencing project.</title>
        <authorList>
            <person name="Jiang S."/>
            <person name="Liu Z.W."/>
            <person name="Du Z.J."/>
        </authorList>
    </citation>
    <scope>NUCLEOTIDE SEQUENCE [LARGE SCALE GENOMIC DNA]</scope>
    <source>
        <strain evidence="1 2">F7233</strain>
    </source>
</reference>
<dbReference type="InterPro" id="IPR014845">
    <property type="entry name" value="GYD/TTHA1554"/>
</dbReference>
<protein>
    <submittedName>
        <fullName evidence="1">GYD domain-containing protein</fullName>
    </submittedName>
</protein>
<gene>
    <name evidence="1" type="ORF">H2509_04795</name>
</gene>
<name>A0A839AA52_9HYPH</name>
<dbReference type="Proteomes" id="UP000541109">
    <property type="component" value="Unassembled WGS sequence"/>
</dbReference>
<evidence type="ECO:0000313" key="2">
    <source>
        <dbReference type="Proteomes" id="UP000541109"/>
    </source>
</evidence>
<dbReference type="EMBL" id="JACFXV010000043">
    <property type="protein sequence ID" value="MBA5776443.1"/>
    <property type="molecule type" value="Genomic_DNA"/>
</dbReference>
<organism evidence="1 2">
    <name type="scientific">Stappia albiluteola</name>
    <dbReference type="NCBI Taxonomy" id="2758565"/>
    <lineage>
        <taxon>Bacteria</taxon>
        <taxon>Pseudomonadati</taxon>
        <taxon>Pseudomonadota</taxon>
        <taxon>Alphaproteobacteria</taxon>
        <taxon>Hyphomicrobiales</taxon>
        <taxon>Stappiaceae</taxon>
        <taxon>Stappia</taxon>
    </lineage>
</organism>
<sequence>MALYLYQAAYTSESWAAQVADPQNRVENVGRHVCESVGGRLVGGWLSFGDYDIVLVMDIPDNVSVAAVGMAVAAGGAIKSSKTTVLMSGEDGVAALRKASSVGYKPKK</sequence>